<feature type="domain" description="Transposase DDE" evidence="1">
    <location>
        <begin position="5"/>
        <end position="455"/>
    </location>
</feature>
<accession>A0A2N7S7H7</accession>
<dbReference type="EMBL" id="PNQX01000003">
    <property type="protein sequence ID" value="PMQ19143.1"/>
    <property type="molecule type" value="Genomic_DNA"/>
</dbReference>
<proteinExistence type="predicted"/>
<sequence length="465" mass="51574">MTTNQALVSHAGLTTLSDLLNALGFRKLCDNRLSQFVPALAVHRPGKMIADLSLMLAAGGEQVSDTDQLRTTQGLFGPVASDPTFSRFFSRISKHPGAFDYAFATMHRQVRAKLWAAAGKRNPAIRASRTNPLTIDIDASLVNVHSDKEGAKGNYKGGYGYSPMIAMADYGKTNGTGEVLAVRLRPGNKAANSAKDHISILTEALEQLPDEFYDEQTTLIGEKIMVRTDSAGATREFLKHVDSLGLQFSTSYTLPVVKERFVRWINQKKYWEPALTADGEHRNNAWVIDASKVIELNDYPPGTRIYLRAEPLHPGAKASLFDTDGNRVTAFLTNSPRYDPAFLDARHRTRGRCENRIKSLKAAGLGKLPFASFAANQAWANLAMFALNLTLWLQLVVLPAGHQAGSWDLKRWRYRVWSMAGKLTKSGRQPRLLINDQTPEARLVTLLKEQINGLRQRWGVGSLRT</sequence>
<dbReference type="Proteomes" id="UP000235739">
    <property type="component" value="Unassembled WGS sequence"/>
</dbReference>
<evidence type="ECO:0000313" key="2">
    <source>
        <dbReference type="EMBL" id="PMQ19143.1"/>
    </source>
</evidence>
<dbReference type="AlphaFoldDB" id="A0A2N7S7H7"/>
<dbReference type="NCBIfam" id="NF033539">
    <property type="entry name" value="transpos_IS1380"/>
    <property type="match status" value="1"/>
</dbReference>
<organism evidence="4 5">
    <name type="scientific">Glutamicibacter arilaitensis</name>
    <dbReference type="NCBI Taxonomy" id="256701"/>
    <lineage>
        <taxon>Bacteria</taxon>
        <taxon>Bacillati</taxon>
        <taxon>Actinomycetota</taxon>
        <taxon>Actinomycetes</taxon>
        <taxon>Micrococcales</taxon>
        <taxon>Micrococcaceae</taxon>
        <taxon>Glutamicibacter</taxon>
    </lineage>
</organism>
<evidence type="ECO:0000259" key="1">
    <source>
        <dbReference type="Pfam" id="PF13701"/>
    </source>
</evidence>
<evidence type="ECO:0000313" key="5">
    <source>
        <dbReference type="Proteomes" id="UP000235739"/>
    </source>
</evidence>
<dbReference type="InterPro" id="IPR047960">
    <property type="entry name" value="Transpos_IS1380"/>
</dbReference>
<gene>
    <name evidence="3" type="ORF">CIK84_09745</name>
    <name evidence="4" type="ORF">CIK84_10455</name>
    <name evidence="2" type="ORF">CIK84_16135</name>
</gene>
<name>A0A2N7S7H7_9MICC</name>
<evidence type="ECO:0000313" key="3">
    <source>
        <dbReference type="EMBL" id="PMQ22072.1"/>
    </source>
</evidence>
<evidence type="ECO:0000313" key="4">
    <source>
        <dbReference type="EMBL" id="PMQ22084.1"/>
    </source>
</evidence>
<dbReference type="RefSeq" id="WP_102598432.1">
    <property type="nucleotide sequence ID" value="NZ_PNQX01000001.1"/>
</dbReference>
<comment type="caution">
    <text evidence="4">The sequence shown here is derived from an EMBL/GenBank/DDBJ whole genome shotgun (WGS) entry which is preliminary data.</text>
</comment>
<protein>
    <submittedName>
        <fullName evidence="4">IS1380-like element ISAar12 family transposase</fullName>
    </submittedName>
</protein>
<dbReference type="EMBL" id="PNQX01000001">
    <property type="protein sequence ID" value="PMQ22072.1"/>
    <property type="molecule type" value="Genomic_DNA"/>
</dbReference>
<reference evidence="4 5" key="1">
    <citation type="journal article" date="2017" name="Elife">
        <title>Extensive horizontal gene transfer in cheese-associated bacteria.</title>
        <authorList>
            <person name="Bonham K.S."/>
            <person name="Wolfe B.E."/>
            <person name="Dutton R.J."/>
        </authorList>
    </citation>
    <scope>NUCLEOTIDE SEQUENCE [LARGE SCALE GENOMIC DNA]</scope>
    <source>
        <strain evidence="4 5">JB182</strain>
    </source>
</reference>
<dbReference type="Pfam" id="PF13701">
    <property type="entry name" value="DDE_Tnp_1_4"/>
    <property type="match status" value="1"/>
</dbReference>
<dbReference type="InterPro" id="IPR025668">
    <property type="entry name" value="Tnp_DDE_dom"/>
</dbReference>
<dbReference type="EMBL" id="PNQX01000001">
    <property type="protein sequence ID" value="PMQ22084.1"/>
    <property type="molecule type" value="Genomic_DNA"/>
</dbReference>